<evidence type="ECO:0000256" key="6">
    <source>
        <dbReference type="ARBA" id="ARBA00022989"/>
    </source>
</evidence>
<evidence type="ECO:0000256" key="4">
    <source>
        <dbReference type="ARBA" id="ARBA00022475"/>
    </source>
</evidence>
<evidence type="ECO:0000313" key="10">
    <source>
        <dbReference type="Proteomes" id="UP001500236"/>
    </source>
</evidence>
<feature type="transmembrane region" description="Helical" evidence="8">
    <location>
        <begin position="202"/>
        <end position="224"/>
    </location>
</feature>
<dbReference type="Proteomes" id="UP001500236">
    <property type="component" value="Unassembled WGS sequence"/>
</dbReference>
<keyword evidence="6 8" id="KW-1133">Transmembrane helix</keyword>
<protein>
    <submittedName>
        <fullName evidence="9">Alanine/glycine:cation symporter family protein</fullName>
    </submittedName>
</protein>
<keyword evidence="4 8" id="KW-1003">Cell membrane</keyword>
<dbReference type="EMBL" id="BAAAVT010000007">
    <property type="protein sequence ID" value="GAA3060860.1"/>
    <property type="molecule type" value="Genomic_DNA"/>
</dbReference>
<feature type="transmembrane region" description="Helical" evidence="8">
    <location>
        <begin position="352"/>
        <end position="372"/>
    </location>
</feature>
<gene>
    <name evidence="9" type="ORF">GCM10010529_13090</name>
</gene>
<dbReference type="RefSeq" id="WP_344683968.1">
    <property type="nucleotide sequence ID" value="NZ_BAAAVT010000007.1"/>
</dbReference>
<keyword evidence="7 8" id="KW-0472">Membrane</keyword>
<sequence length="488" mass="51710">MDLINTINDWIWNPMAYFALAVGAFFTVITGAVQFRRIGDMLRQITAKKNQDGGISSFQALLLTLSSRIGVGNIAGVATALMAGGPGALFWMIVTALVGASSSFAETVLSQVYKRRIDGELRGGAPFYVEFGLRMRWLAVGLAVLYLLGYGLMFPGVQSNNIAASMEVAFDVPVWATALLLTGLLAFTIIGGTRRIVRTAQVMVPIMAVGYILMATVIIGANLGQLVPTIQMILGAAFGADQVFAGMAGAAVAWGVRRAVFSNVAGVGEGTFGSAAAAVSHPAKQGLVQAFSVFIDTVVVCTATGVMILITESFNVEHRGATIVEHAPGIEAGVAYTQLAVDELLPDLGPSFVAIALFFFAFTALIAFYYIADTNLAYIRRRSGGAPEWMLRAGFLAITFLGSVASAEAMWGLGDVGYGLLGWINMLVLLALSPIVFKVTRDYDAQCRSGVDPCFHPNQLGIAGAHHWDTPEEAFAVNAEESRGLDPA</sequence>
<feature type="transmembrane region" description="Helical" evidence="8">
    <location>
        <begin position="420"/>
        <end position="439"/>
    </location>
</feature>
<evidence type="ECO:0000256" key="3">
    <source>
        <dbReference type="ARBA" id="ARBA00022448"/>
    </source>
</evidence>
<organism evidence="9 10">
    <name type="scientific">Nesterenkonia aethiopica</name>
    <dbReference type="NCBI Taxonomy" id="269144"/>
    <lineage>
        <taxon>Bacteria</taxon>
        <taxon>Bacillati</taxon>
        <taxon>Actinomycetota</taxon>
        <taxon>Actinomycetes</taxon>
        <taxon>Micrococcales</taxon>
        <taxon>Micrococcaceae</taxon>
        <taxon>Nesterenkonia</taxon>
    </lineage>
</organism>
<keyword evidence="8" id="KW-0769">Symport</keyword>
<keyword evidence="3 8" id="KW-0813">Transport</keyword>
<dbReference type="PANTHER" id="PTHR30330:SF7">
    <property type="entry name" value="SODIUM_PROTON-DEPENDENT ALANINE CARRIER PROTEIN YRBD-RELATED"/>
    <property type="match status" value="1"/>
</dbReference>
<dbReference type="InterPro" id="IPR001463">
    <property type="entry name" value="Na/Ala_symport"/>
</dbReference>
<dbReference type="PRINTS" id="PR00175">
    <property type="entry name" value="NAALASMPORT"/>
</dbReference>
<feature type="transmembrane region" description="Helical" evidence="8">
    <location>
        <begin position="172"/>
        <end position="190"/>
    </location>
</feature>
<comment type="similarity">
    <text evidence="2 8">Belongs to the alanine or glycine:cation symporter (AGCS) (TC 2.A.25) family.</text>
</comment>
<keyword evidence="10" id="KW-1185">Reference proteome</keyword>
<feature type="transmembrane region" description="Helical" evidence="8">
    <location>
        <begin position="133"/>
        <end position="152"/>
    </location>
</feature>
<evidence type="ECO:0000256" key="2">
    <source>
        <dbReference type="ARBA" id="ARBA00009261"/>
    </source>
</evidence>
<evidence type="ECO:0000256" key="5">
    <source>
        <dbReference type="ARBA" id="ARBA00022692"/>
    </source>
</evidence>
<keyword evidence="5 8" id="KW-0812">Transmembrane</keyword>
<reference evidence="10" key="1">
    <citation type="journal article" date="2019" name="Int. J. Syst. Evol. Microbiol.">
        <title>The Global Catalogue of Microorganisms (GCM) 10K type strain sequencing project: providing services to taxonomists for standard genome sequencing and annotation.</title>
        <authorList>
            <consortium name="The Broad Institute Genomics Platform"/>
            <consortium name="The Broad Institute Genome Sequencing Center for Infectious Disease"/>
            <person name="Wu L."/>
            <person name="Ma J."/>
        </authorList>
    </citation>
    <scope>NUCLEOTIDE SEQUENCE [LARGE SCALE GENOMIC DNA]</scope>
    <source>
        <strain evidence="10">JCM 14309</strain>
    </source>
</reference>
<feature type="transmembrane region" description="Helical" evidence="8">
    <location>
        <begin position="60"/>
        <end position="83"/>
    </location>
</feature>
<feature type="transmembrane region" description="Helical" evidence="8">
    <location>
        <begin position="89"/>
        <end position="113"/>
    </location>
</feature>
<dbReference type="Gene3D" id="1.20.1740.10">
    <property type="entry name" value="Amino acid/polyamine transporter I"/>
    <property type="match status" value="1"/>
</dbReference>
<dbReference type="Pfam" id="PF01235">
    <property type="entry name" value="Na_Ala_symp"/>
    <property type="match status" value="1"/>
</dbReference>
<comment type="caution">
    <text evidence="9">The sequence shown here is derived from an EMBL/GenBank/DDBJ whole genome shotgun (WGS) entry which is preliminary data.</text>
</comment>
<evidence type="ECO:0000256" key="1">
    <source>
        <dbReference type="ARBA" id="ARBA00004651"/>
    </source>
</evidence>
<evidence type="ECO:0000313" key="9">
    <source>
        <dbReference type="EMBL" id="GAA3060860.1"/>
    </source>
</evidence>
<dbReference type="NCBIfam" id="TIGR00835">
    <property type="entry name" value="agcS"/>
    <property type="match status" value="1"/>
</dbReference>
<accession>A0ABP6LWK6</accession>
<name>A0ABP6LWK6_9MICC</name>
<dbReference type="PANTHER" id="PTHR30330">
    <property type="entry name" value="AGSS FAMILY TRANSPORTER, SODIUM-ALANINE"/>
    <property type="match status" value="1"/>
</dbReference>
<proteinExistence type="inferred from homology"/>
<feature type="transmembrane region" description="Helical" evidence="8">
    <location>
        <begin position="393"/>
        <end position="414"/>
    </location>
</feature>
<evidence type="ECO:0000256" key="7">
    <source>
        <dbReference type="ARBA" id="ARBA00023136"/>
    </source>
</evidence>
<evidence type="ECO:0000256" key="8">
    <source>
        <dbReference type="RuleBase" id="RU363064"/>
    </source>
</evidence>
<comment type="subcellular location">
    <subcellularLocation>
        <location evidence="1 8">Cell membrane</location>
        <topology evidence="1 8">Multi-pass membrane protein</topology>
    </subcellularLocation>
</comment>
<feature type="transmembrane region" description="Helical" evidence="8">
    <location>
        <begin position="290"/>
        <end position="310"/>
    </location>
</feature>
<feature type="transmembrane region" description="Helical" evidence="8">
    <location>
        <begin position="15"/>
        <end position="39"/>
    </location>
</feature>
<feature type="transmembrane region" description="Helical" evidence="8">
    <location>
        <begin position="230"/>
        <end position="254"/>
    </location>
</feature>